<dbReference type="Proteomes" id="UP000740329">
    <property type="component" value="Unassembled WGS sequence"/>
</dbReference>
<evidence type="ECO:0000313" key="2">
    <source>
        <dbReference type="Proteomes" id="UP000740329"/>
    </source>
</evidence>
<dbReference type="AlphaFoldDB" id="A0A8J7UT37"/>
<sequence>MENILYKFKNEYATFEITPFENNREKDSLIVHMDVDEDELISNEEILEMIKSEIKELFNDKTNLDNCKFVKKEDGYTYIILPKND</sequence>
<dbReference type="OrthoDB" id="373688at2157"/>
<gene>
    <name evidence="1" type="ORF">J3E07_000631</name>
</gene>
<dbReference type="RefSeq" id="WP_209590685.1">
    <property type="nucleotide sequence ID" value="NZ_JAGGMU010000006.1"/>
</dbReference>
<comment type="caution">
    <text evidence="1">The sequence shown here is derived from an EMBL/GenBank/DDBJ whole genome shotgun (WGS) entry which is preliminary data.</text>
</comment>
<proteinExistence type="predicted"/>
<dbReference type="EMBL" id="JAGGMV010000001">
    <property type="protein sequence ID" value="MBP2201233.1"/>
    <property type="molecule type" value="Genomic_DNA"/>
</dbReference>
<protein>
    <submittedName>
        <fullName evidence="1">Uncharacterized protein</fullName>
    </submittedName>
</protein>
<accession>A0A8J7UT37</accession>
<evidence type="ECO:0000313" key="1">
    <source>
        <dbReference type="EMBL" id="MBP2201233.1"/>
    </source>
</evidence>
<name>A0A8J7UT37_METVO</name>
<reference evidence="1" key="1">
    <citation type="submission" date="2021-03" db="EMBL/GenBank/DDBJ databases">
        <title>Genomic Encyclopedia of Type Strains, Phase IV (KMG-V): Genome sequencing to study the core and pangenomes of soil and plant-associated prokaryotes.</title>
        <authorList>
            <person name="Whitman W."/>
        </authorList>
    </citation>
    <scope>NUCLEOTIDE SEQUENCE</scope>
    <source>
        <strain evidence="1">C4</strain>
    </source>
</reference>
<organism evidence="1 2">
    <name type="scientific">Methanococcus voltae</name>
    <dbReference type="NCBI Taxonomy" id="2188"/>
    <lineage>
        <taxon>Archaea</taxon>
        <taxon>Methanobacteriati</taxon>
        <taxon>Methanobacteriota</taxon>
        <taxon>Methanomada group</taxon>
        <taxon>Methanococci</taxon>
        <taxon>Methanococcales</taxon>
        <taxon>Methanococcaceae</taxon>
        <taxon>Methanococcus</taxon>
    </lineage>
</organism>